<proteinExistence type="predicted"/>
<dbReference type="InterPro" id="IPR015877">
    <property type="entry name" value="MAT1_centre"/>
</dbReference>
<dbReference type="GO" id="GO:0016301">
    <property type="term" value="F:kinase activity"/>
    <property type="evidence" value="ECO:0007669"/>
    <property type="project" value="UniProtKB-KW"/>
</dbReference>
<feature type="region of interest" description="Disordered" evidence="1">
    <location>
        <begin position="99"/>
        <end position="140"/>
    </location>
</feature>
<organism evidence="3 4">
    <name type="scientific">Parasponia andersonii</name>
    <name type="common">Sponia andersonii</name>
    <dbReference type="NCBI Taxonomy" id="3476"/>
    <lineage>
        <taxon>Eukaryota</taxon>
        <taxon>Viridiplantae</taxon>
        <taxon>Streptophyta</taxon>
        <taxon>Embryophyta</taxon>
        <taxon>Tracheophyta</taxon>
        <taxon>Spermatophyta</taxon>
        <taxon>Magnoliopsida</taxon>
        <taxon>eudicotyledons</taxon>
        <taxon>Gunneridae</taxon>
        <taxon>Pentapetalae</taxon>
        <taxon>rosids</taxon>
        <taxon>fabids</taxon>
        <taxon>Rosales</taxon>
        <taxon>Cannabaceae</taxon>
        <taxon>Parasponia</taxon>
    </lineage>
</organism>
<dbReference type="AlphaFoldDB" id="A0A2P5DAW1"/>
<dbReference type="PANTHER" id="PTHR12683:SF13">
    <property type="entry name" value="CDK-ACTIVATING KINASE ASSEMBLY FACTOR MAT1"/>
    <property type="match status" value="1"/>
</dbReference>
<dbReference type="EMBL" id="JXTB01000050">
    <property type="protein sequence ID" value="PON70423.1"/>
    <property type="molecule type" value="Genomic_DNA"/>
</dbReference>
<accession>A0A2P5DAW1</accession>
<dbReference type="Proteomes" id="UP000237105">
    <property type="component" value="Unassembled WGS sequence"/>
</dbReference>
<feature type="domain" description="MAT1 centre" evidence="2">
    <location>
        <begin position="11"/>
        <end position="95"/>
    </location>
</feature>
<evidence type="ECO:0000313" key="4">
    <source>
        <dbReference type="Proteomes" id="UP000237105"/>
    </source>
</evidence>
<keyword evidence="3" id="KW-0418">Kinase</keyword>
<sequence length="200" mass="22112">MVVSNSNPHSKEISIRRRIASIFNKREEDFPSLREYNDYLEEVEDMKKKNDFVAAFNFIEGIDVPAIEEKIAKYQEENAEQIMINRARKAEEIAAAMAASKGPLAQSDNDGGPTQNSQTGLSAQGQYAPTVAGGQPRPTGMAPQPLPLGMGTDMHGYALALDDDEMMKLRAERGGRAGGWSVELSRKRAIEEAFSSIWIY</sequence>
<name>A0A2P5DAW1_PARAD</name>
<evidence type="ECO:0000256" key="1">
    <source>
        <dbReference type="SAM" id="MobiDB-lite"/>
    </source>
</evidence>
<reference evidence="4" key="1">
    <citation type="submission" date="2016-06" db="EMBL/GenBank/DDBJ databases">
        <title>Parallel loss of symbiosis genes in relatives of nitrogen-fixing non-legume Parasponia.</title>
        <authorList>
            <person name="Van Velzen R."/>
            <person name="Holmer R."/>
            <person name="Bu F."/>
            <person name="Rutten L."/>
            <person name="Van Zeijl A."/>
            <person name="Liu W."/>
            <person name="Santuari L."/>
            <person name="Cao Q."/>
            <person name="Sharma T."/>
            <person name="Shen D."/>
            <person name="Roswanjaya Y."/>
            <person name="Wardhani T."/>
            <person name="Kalhor M.S."/>
            <person name="Jansen J."/>
            <person name="Van den Hoogen J."/>
            <person name="Gungor B."/>
            <person name="Hartog M."/>
            <person name="Hontelez J."/>
            <person name="Verver J."/>
            <person name="Yang W.-C."/>
            <person name="Schijlen E."/>
            <person name="Repin R."/>
            <person name="Schilthuizen M."/>
            <person name="Schranz E."/>
            <person name="Heidstra R."/>
            <person name="Miyata K."/>
            <person name="Fedorova E."/>
            <person name="Kohlen W."/>
            <person name="Bisseling T."/>
            <person name="Smit S."/>
            <person name="Geurts R."/>
        </authorList>
    </citation>
    <scope>NUCLEOTIDE SEQUENCE [LARGE SCALE GENOMIC DNA]</scope>
    <source>
        <strain evidence="4">cv. WU1-14</strain>
    </source>
</reference>
<feature type="compositionally biased region" description="Polar residues" evidence="1">
    <location>
        <begin position="106"/>
        <end position="127"/>
    </location>
</feature>
<protein>
    <submittedName>
        <fullName evidence="3">Cdk-activating kinase assembly factor</fullName>
    </submittedName>
</protein>
<dbReference type="GO" id="GO:0005675">
    <property type="term" value="C:transcription factor TFIIH holo complex"/>
    <property type="evidence" value="ECO:0007669"/>
    <property type="project" value="TreeGrafter"/>
</dbReference>
<dbReference type="OrthoDB" id="5963at2759"/>
<keyword evidence="4" id="KW-1185">Reference proteome</keyword>
<dbReference type="PANTHER" id="PTHR12683">
    <property type="entry name" value="CDK-ACTIVATING KINASE ASSEMBLY FACTOR MAT1"/>
    <property type="match status" value="1"/>
</dbReference>
<keyword evidence="3" id="KW-0808">Transferase</keyword>
<dbReference type="GO" id="GO:0006281">
    <property type="term" value="P:DNA repair"/>
    <property type="evidence" value="ECO:0007669"/>
    <property type="project" value="TreeGrafter"/>
</dbReference>
<dbReference type="STRING" id="3476.A0A2P5DAW1"/>
<evidence type="ECO:0000313" key="3">
    <source>
        <dbReference type="EMBL" id="PON70423.1"/>
    </source>
</evidence>
<dbReference type="GO" id="GO:0006357">
    <property type="term" value="P:regulation of transcription by RNA polymerase II"/>
    <property type="evidence" value="ECO:0007669"/>
    <property type="project" value="TreeGrafter"/>
</dbReference>
<comment type="caution">
    <text evidence="3">The sequence shown here is derived from an EMBL/GenBank/DDBJ whole genome shotgun (WGS) entry which is preliminary data.</text>
</comment>
<dbReference type="Pfam" id="PF06391">
    <property type="entry name" value="MAT1"/>
    <property type="match status" value="1"/>
</dbReference>
<gene>
    <name evidence="3" type="ORF">PanWU01x14_080920</name>
</gene>
<evidence type="ECO:0000259" key="2">
    <source>
        <dbReference type="Pfam" id="PF06391"/>
    </source>
</evidence>